<dbReference type="EMBL" id="LVCM01000034">
    <property type="protein sequence ID" value="KYL31942.1"/>
    <property type="molecule type" value="Genomic_DNA"/>
</dbReference>
<dbReference type="RefSeq" id="WP_064386875.1">
    <property type="nucleotide sequence ID" value="NZ_LVCM01000034.1"/>
</dbReference>
<dbReference type="Proteomes" id="UP000075621">
    <property type="component" value="Unassembled WGS sequence"/>
</dbReference>
<proteinExistence type="predicted"/>
<dbReference type="SUPFAM" id="SSF52540">
    <property type="entry name" value="P-loop containing nucleoside triphosphate hydrolases"/>
    <property type="match status" value="1"/>
</dbReference>
<dbReference type="InterPro" id="IPR027417">
    <property type="entry name" value="P-loop_NTPase"/>
</dbReference>
<name>A0ABR5VP62_9GAMM</name>
<gene>
    <name evidence="2" type="ORF">A2I98_02835</name>
</gene>
<dbReference type="InterPro" id="IPR011646">
    <property type="entry name" value="KAP_P-loop"/>
</dbReference>
<organism evidence="2 3">
    <name type="scientific">Pseudoalteromonas agarivorans</name>
    <dbReference type="NCBI Taxonomy" id="176102"/>
    <lineage>
        <taxon>Bacteria</taxon>
        <taxon>Pseudomonadati</taxon>
        <taxon>Pseudomonadota</taxon>
        <taxon>Gammaproteobacteria</taxon>
        <taxon>Alteromonadales</taxon>
        <taxon>Pseudoalteromonadaceae</taxon>
        <taxon>Pseudoalteromonas</taxon>
    </lineage>
</organism>
<comment type="caution">
    <text evidence="2">The sequence shown here is derived from an EMBL/GenBank/DDBJ whole genome shotgun (WGS) entry which is preliminary data.</text>
</comment>
<sequence length="471" mass="53637">MSNSNYNFNWSSDITCHFSGDVLPNDALERSTQARFLTSFTKKYKESSYVLNLNSDWGAGKTYFIKRWANSIRDHHPVVYIDAWSNDFHNDPLTLVISHIIRELKKIGINSDKALLENIVLTSCNLIKNTTFESFKGVLKKQSGIDLDNIQASYKSEKAAHELKLEGLASDLINITEEQESAVKQFKLAVSSFLDEIITEKNSDNKNRWSPLYIFVDELDRCRPTFAIETLEVIKHIFSIKKVIFIVATDSKQLEHSIKVIYGSGFDSKKYLERFFNRSFTLIKPDLSSFIAIQEGFTDIVESLKKTNSFELVEWTDDSVLHFISALFNCLSLDLRTTSQIIDRTSSIINFNDGCIGTIWLIFLESIRSYDSDIYTLLINGKIRTDDATFHSALLDNVKSRIGNHALLNSSVLIGDGKYTFSSLLVYMARVYSKEVNVMRDEPKLLEIYLDKTNLGQNEISNLMNLSAGIS</sequence>
<reference evidence="2 3" key="1">
    <citation type="submission" date="2016-03" db="EMBL/GenBank/DDBJ databases">
        <authorList>
            <person name="Zhang H."/>
            <person name="Liu R."/>
            <person name="Wang M."/>
            <person name="Wang H."/>
            <person name="Wang L."/>
            <person name="Song L."/>
        </authorList>
    </citation>
    <scope>NUCLEOTIDE SEQUENCE [LARGE SCALE GENOMIC DNA]</scope>
    <source>
        <strain evidence="2 3">DSM 16098</strain>
    </source>
</reference>
<dbReference type="Pfam" id="PF07693">
    <property type="entry name" value="KAP_NTPase"/>
    <property type="match status" value="1"/>
</dbReference>
<evidence type="ECO:0000313" key="3">
    <source>
        <dbReference type="Proteomes" id="UP000075621"/>
    </source>
</evidence>
<accession>A0ABR5VP62</accession>
<feature type="domain" description="KAP NTPase" evidence="1">
    <location>
        <begin position="46"/>
        <end position="342"/>
    </location>
</feature>
<evidence type="ECO:0000259" key="1">
    <source>
        <dbReference type="Pfam" id="PF07693"/>
    </source>
</evidence>
<protein>
    <recommendedName>
        <fullName evidence="1">KAP NTPase domain-containing protein</fullName>
    </recommendedName>
</protein>
<dbReference type="Gene3D" id="3.40.50.300">
    <property type="entry name" value="P-loop containing nucleotide triphosphate hydrolases"/>
    <property type="match status" value="1"/>
</dbReference>
<evidence type="ECO:0000313" key="2">
    <source>
        <dbReference type="EMBL" id="KYL31942.1"/>
    </source>
</evidence>